<protein>
    <submittedName>
        <fullName evidence="3">Uncharacterized protein</fullName>
    </submittedName>
</protein>
<accession>H3KEC2</accession>
<proteinExistence type="predicted"/>
<organism evidence="3 4">
    <name type="scientific">Sutterella parvirubra YIT 11816</name>
    <dbReference type="NCBI Taxonomy" id="762967"/>
    <lineage>
        <taxon>Bacteria</taxon>
        <taxon>Pseudomonadati</taxon>
        <taxon>Pseudomonadota</taxon>
        <taxon>Betaproteobacteria</taxon>
        <taxon>Burkholderiales</taxon>
        <taxon>Sutterellaceae</taxon>
        <taxon>Sutterella</taxon>
    </lineage>
</organism>
<name>H3KEC2_9BURK</name>
<feature type="compositionally biased region" description="Acidic residues" evidence="2">
    <location>
        <begin position="906"/>
        <end position="921"/>
    </location>
</feature>
<sequence>ARWRAVVAQRDALSYWQTARSAEFWEADVREAARKEEDARRKMEHAEREQALATEDVNTLLKRSYEKGGAALERIKDQVAKAEEDLRKADERRRLTAIQAAVIRPEFPTDEDAWDALAQEARTIVEGRDEAAKARFAKRDALSAELAKATEEFKLRRREIEAMRARPSNIPSEYLDIRREVAAAIDVPEDRLPFVGEWIEVREDDAPWQGAIERVLRSFALSVMVPEDCADAFIEAVEERHLGLRLVYHRVKTKKPRAGKAAKGAATQASGENSAFAVLKTLKKTSADPRPMLPQKLTLKEGDFTAWLSDELNARFDYYCAPDLDAFREAERAVTIHGQVRHNAGRFEKDDRRRIDDRRTWVTGFSNTAKLALYEAEGQQFAEAIGRLTHERTAVEAEMTEESTRQAAAQWIVSTRWADVDVAGAQKALDQLKAEFVRMTDGNLELRAIEAQLAEAQTRLQQSRERFTHASNVHSLSKRDRETAEHYLKLDQTKLKAMADEKPVPDEKLLELLETRVTQGGRTMLSRGNLQDLTETARRRMEEEKDKALDAMRVAENNVTNRFAEFKRRWPTAEVQELDDSMASAPGFMKMLERLERDGLPKYESRFRELLDNQSLQNFTALQMQLKEGRRTIFERIAVVNKSLESAPFSRTEDGETHLRIDVKDRRHPDVADLQDKLNGILRTAWREATDQEIEERFRAVKDLVARLNPENAQEERWRKTVLDVREHVEFLAVELDDEGRVVETYLSGAGKSGGQRQKLTTTCLAAALRYQLGESAEGLPAFAPVILDEAFDKADSEFTDLSMSIFRRFGFQMIVATPEKAVHTLETFIGGAALIAIRERQYSGVLSVQYDDEASKLNWAEIGPSGLTQAQLEAIEEAEAKMKAKTAKPKKTDGAPAPQTASLFGDDEAETDGAETDGAETDGTPQA</sequence>
<gene>
    <name evidence="3" type="ORF">HMPREF9440_01086</name>
</gene>
<dbReference type="Proteomes" id="UP000004956">
    <property type="component" value="Unassembled WGS sequence"/>
</dbReference>
<evidence type="ECO:0000256" key="2">
    <source>
        <dbReference type="SAM" id="MobiDB-lite"/>
    </source>
</evidence>
<feature type="non-terminal residue" evidence="3">
    <location>
        <position position="1"/>
    </location>
</feature>
<feature type="region of interest" description="Disordered" evidence="2">
    <location>
        <begin position="881"/>
        <end position="928"/>
    </location>
</feature>
<feature type="coiled-coil region" evidence="1">
    <location>
        <begin position="139"/>
        <end position="166"/>
    </location>
</feature>
<evidence type="ECO:0000313" key="3">
    <source>
        <dbReference type="EMBL" id="EHY31537.1"/>
    </source>
</evidence>
<feature type="coiled-coil region" evidence="1">
    <location>
        <begin position="527"/>
        <end position="558"/>
    </location>
</feature>
<dbReference type="STRING" id="762967.HMPREF9440_01086"/>
<reference evidence="3 4" key="1">
    <citation type="submission" date="2011-11" db="EMBL/GenBank/DDBJ databases">
        <authorList>
            <person name="Weinstock G."/>
            <person name="Sodergren E."/>
            <person name="Clifton S."/>
            <person name="Fulton L."/>
            <person name="Fulton B."/>
            <person name="Courtney L."/>
            <person name="Fronick C."/>
            <person name="Harrison M."/>
            <person name="Strong C."/>
            <person name="Farmer C."/>
            <person name="Delahaunty K."/>
            <person name="Markovic C."/>
            <person name="Hall O."/>
            <person name="Minx P."/>
            <person name="Tomlinson C."/>
            <person name="Mitreva M."/>
            <person name="Hou S."/>
            <person name="Chen J."/>
            <person name="Wollam A."/>
            <person name="Pepin K.H."/>
            <person name="Johnson M."/>
            <person name="Bhonagiri V."/>
            <person name="Zhang X."/>
            <person name="Suruliraj S."/>
            <person name="Warren W."/>
            <person name="Chinwalla A."/>
            <person name="Mardis E.R."/>
            <person name="Wilson R.K."/>
        </authorList>
    </citation>
    <scope>NUCLEOTIDE SEQUENCE [LARGE SCALE GENOMIC DNA]</scope>
    <source>
        <strain evidence="3 4">YIT 11816</strain>
    </source>
</reference>
<dbReference type="EMBL" id="AFBQ01000149">
    <property type="protein sequence ID" value="EHY31537.1"/>
    <property type="molecule type" value="Genomic_DNA"/>
</dbReference>
<feature type="coiled-coil region" evidence="1">
    <location>
        <begin position="439"/>
        <end position="466"/>
    </location>
</feature>
<keyword evidence="1" id="KW-0175">Coiled coil</keyword>
<dbReference type="PATRIC" id="fig|762967.3.peg.859"/>
<dbReference type="AlphaFoldDB" id="H3KEC2"/>
<dbReference type="HOGENOM" id="CLU_317271_0_0_4"/>
<feature type="coiled-coil region" evidence="1">
    <location>
        <begin position="22"/>
        <end position="92"/>
    </location>
</feature>
<dbReference type="Pfam" id="PF13558">
    <property type="entry name" value="SbcC_Walker_B"/>
    <property type="match status" value="1"/>
</dbReference>
<keyword evidence="4" id="KW-1185">Reference proteome</keyword>
<evidence type="ECO:0000256" key="1">
    <source>
        <dbReference type="SAM" id="Coils"/>
    </source>
</evidence>
<evidence type="ECO:0000313" key="4">
    <source>
        <dbReference type="Proteomes" id="UP000004956"/>
    </source>
</evidence>
<comment type="caution">
    <text evidence="3">The sequence shown here is derived from an EMBL/GenBank/DDBJ whole genome shotgun (WGS) entry which is preliminary data.</text>
</comment>